<feature type="domain" description="DUF1468" evidence="2">
    <location>
        <begin position="13"/>
        <end position="144"/>
    </location>
</feature>
<feature type="transmembrane region" description="Helical" evidence="1">
    <location>
        <begin position="79"/>
        <end position="112"/>
    </location>
</feature>
<dbReference type="EMBL" id="SMFY01000001">
    <property type="protein sequence ID" value="TCK30310.1"/>
    <property type="molecule type" value="Genomic_DNA"/>
</dbReference>
<comment type="caution">
    <text evidence="3">The sequence shown here is derived from an EMBL/GenBank/DDBJ whole genome shotgun (WGS) entry which is preliminary data.</text>
</comment>
<accession>A0A4R1I9L7</accession>
<evidence type="ECO:0000259" key="2">
    <source>
        <dbReference type="Pfam" id="PF07331"/>
    </source>
</evidence>
<evidence type="ECO:0000313" key="4">
    <source>
        <dbReference type="Proteomes" id="UP000295030"/>
    </source>
</evidence>
<protein>
    <submittedName>
        <fullName evidence="3">Tripartite tricarboxylate transporter TctB family protein</fullName>
    </submittedName>
</protein>
<dbReference type="Proteomes" id="UP000295030">
    <property type="component" value="Unassembled WGS sequence"/>
</dbReference>
<feature type="transmembrane region" description="Helical" evidence="1">
    <location>
        <begin position="45"/>
        <end position="67"/>
    </location>
</feature>
<reference evidence="3 4" key="1">
    <citation type="submission" date="2019-03" db="EMBL/GenBank/DDBJ databases">
        <title>Genomic Encyclopedia of Type Strains, Phase IV (KMG-IV): sequencing the most valuable type-strain genomes for metagenomic binning, comparative biology and taxonomic classification.</title>
        <authorList>
            <person name="Goeker M."/>
        </authorList>
    </citation>
    <scope>NUCLEOTIDE SEQUENCE [LARGE SCALE GENOMIC DNA]</scope>
    <source>
        <strain evidence="3 4">DSM 101</strain>
    </source>
</reference>
<keyword evidence="1" id="KW-1133">Transmembrane helix</keyword>
<proteinExistence type="predicted"/>
<keyword evidence="1" id="KW-0472">Membrane</keyword>
<organism evidence="3 4">
    <name type="scientific">Ancylobacter aquaticus</name>
    <dbReference type="NCBI Taxonomy" id="100"/>
    <lineage>
        <taxon>Bacteria</taxon>
        <taxon>Pseudomonadati</taxon>
        <taxon>Pseudomonadota</taxon>
        <taxon>Alphaproteobacteria</taxon>
        <taxon>Hyphomicrobiales</taxon>
        <taxon>Xanthobacteraceae</taxon>
        <taxon>Ancylobacter</taxon>
    </lineage>
</organism>
<keyword evidence="1" id="KW-0812">Transmembrane</keyword>
<evidence type="ECO:0000256" key="1">
    <source>
        <dbReference type="SAM" id="Phobius"/>
    </source>
</evidence>
<dbReference type="OrthoDB" id="8454525at2"/>
<gene>
    <name evidence="3" type="ORF">EV667_0398</name>
</gene>
<dbReference type="AlphaFoldDB" id="A0A4R1I9L7"/>
<dbReference type="Pfam" id="PF07331">
    <property type="entry name" value="TctB"/>
    <property type="match status" value="1"/>
</dbReference>
<evidence type="ECO:0000313" key="3">
    <source>
        <dbReference type="EMBL" id="TCK30310.1"/>
    </source>
</evidence>
<dbReference type="InterPro" id="IPR009936">
    <property type="entry name" value="DUF1468"/>
</dbReference>
<keyword evidence="4" id="KW-1185">Reference proteome</keyword>
<dbReference type="RefSeq" id="WP_131833656.1">
    <property type="nucleotide sequence ID" value="NZ_SMFY01000001.1"/>
</dbReference>
<sequence>MKDKVLTGDMGFAVGWALLGLYWMVGAFDYPLWSGFAPDSGFLPLVYGTLLFLLSAAVALSLVFGEAEPEEREPLTKSLLVLGALVVVVASLGFIGFLLPVFGLMMFIYLYVERLPLLRSAVVAGLVTASLALIFVHWLSIPLPLVTWDF</sequence>
<feature type="transmembrane region" description="Helical" evidence="1">
    <location>
        <begin position="12"/>
        <end position="33"/>
    </location>
</feature>
<feature type="transmembrane region" description="Helical" evidence="1">
    <location>
        <begin position="118"/>
        <end position="139"/>
    </location>
</feature>
<name>A0A4R1I9L7_ANCAQ</name>